<reference evidence="2" key="1">
    <citation type="journal article" date="2017" name="Cell">
        <title>Insights into land plant evolution garnered from the Marchantia polymorpha genome.</title>
        <authorList>
            <person name="Bowman J.L."/>
            <person name="Kohchi T."/>
            <person name="Yamato K.T."/>
            <person name="Jenkins J."/>
            <person name="Shu S."/>
            <person name="Ishizaki K."/>
            <person name="Yamaoka S."/>
            <person name="Nishihama R."/>
            <person name="Nakamura Y."/>
            <person name="Berger F."/>
            <person name="Adam C."/>
            <person name="Aki S.S."/>
            <person name="Althoff F."/>
            <person name="Araki T."/>
            <person name="Arteaga-Vazquez M.A."/>
            <person name="Balasubrmanian S."/>
            <person name="Barry K."/>
            <person name="Bauer D."/>
            <person name="Boehm C.R."/>
            <person name="Briginshaw L."/>
            <person name="Caballero-Perez J."/>
            <person name="Catarino B."/>
            <person name="Chen F."/>
            <person name="Chiyoda S."/>
            <person name="Chovatia M."/>
            <person name="Davies K.M."/>
            <person name="Delmans M."/>
            <person name="Demura T."/>
            <person name="Dierschke T."/>
            <person name="Dolan L."/>
            <person name="Dorantes-Acosta A.E."/>
            <person name="Eklund D.M."/>
            <person name="Florent S.N."/>
            <person name="Flores-Sandoval E."/>
            <person name="Fujiyama A."/>
            <person name="Fukuzawa H."/>
            <person name="Galik B."/>
            <person name="Grimanelli D."/>
            <person name="Grimwood J."/>
            <person name="Grossniklaus U."/>
            <person name="Hamada T."/>
            <person name="Haseloff J."/>
            <person name="Hetherington A.J."/>
            <person name="Higo A."/>
            <person name="Hirakawa Y."/>
            <person name="Hundley H.N."/>
            <person name="Ikeda Y."/>
            <person name="Inoue K."/>
            <person name="Inoue S.I."/>
            <person name="Ishida S."/>
            <person name="Jia Q."/>
            <person name="Kakita M."/>
            <person name="Kanazawa T."/>
            <person name="Kawai Y."/>
            <person name="Kawashima T."/>
            <person name="Kennedy M."/>
            <person name="Kinose K."/>
            <person name="Kinoshita T."/>
            <person name="Kohara Y."/>
            <person name="Koide E."/>
            <person name="Komatsu K."/>
            <person name="Kopischke S."/>
            <person name="Kubo M."/>
            <person name="Kyozuka J."/>
            <person name="Lagercrantz U."/>
            <person name="Lin S.S."/>
            <person name="Lindquist E."/>
            <person name="Lipzen A.M."/>
            <person name="Lu C.W."/>
            <person name="De Luna E."/>
            <person name="Martienssen R.A."/>
            <person name="Minamino N."/>
            <person name="Mizutani M."/>
            <person name="Mizutani M."/>
            <person name="Mochizuki N."/>
            <person name="Monte I."/>
            <person name="Mosher R."/>
            <person name="Nagasaki H."/>
            <person name="Nakagami H."/>
            <person name="Naramoto S."/>
            <person name="Nishitani K."/>
            <person name="Ohtani M."/>
            <person name="Okamoto T."/>
            <person name="Okumura M."/>
            <person name="Phillips J."/>
            <person name="Pollak B."/>
            <person name="Reinders A."/>
            <person name="Rovekamp M."/>
            <person name="Sano R."/>
            <person name="Sawa S."/>
            <person name="Schmid M.W."/>
            <person name="Shirakawa M."/>
            <person name="Solano R."/>
            <person name="Spunde A."/>
            <person name="Suetsugu N."/>
            <person name="Sugano S."/>
            <person name="Sugiyama A."/>
            <person name="Sun R."/>
            <person name="Suzuki Y."/>
            <person name="Takenaka M."/>
            <person name="Takezawa D."/>
            <person name="Tomogane H."/>
            <person name="Tsuzuki M."/>
            <person name="Ueda T."/>
            <person name="Umeda M."/>
            <person name="Ward J.M."/>
            <person name="Watanabe Y."/>
            <person name="Yazaki K."/>
            <person name="Yokoyama R."/>
            <person name="Yoshitake Y."/>
            <person name="Yotsui I."/>
            <person name="Zachgo S."/>
            <person name="Schmutz J."/>
        </authorList>
    </citation>
    <scope>NUCLEOTIDE SEQUENCE [LARGE SCALE GENOMIC DNA]</scope>
    <source>
        <strain evidence="2">Tak-1</strain>
    </source>
</reference>
<gene>
    <name evidence="1" type="ORF">MARPO_0023s0158</name>
</gene>
<name>A0A2R6XCM1_MARPO</name>
<dbReference type="AlphaFoldDB" id="A0A2R6XCM1"/>
<dbReference type="Proteomes" id="UP000244005">
    <property type="component" value="Unassembled WGS sequence"/>
</dbReference>
<organism evidence="1 2">
    <name type="scientific">Marchantia polymorpha</name>
    <name type="common">Common liverwort</name>
    <name type="synonym">Marchantia aquatica</name>
    <dbReference type="NCBI Taxonomy" id="3197"/>
    <lineage>
        <taxon>Eukaryota</taxon>
        <taxon>Viridiplantae</taxon>
        <taxon>Streptophyta</taxon>
        <taxon>Embryophyta</taxon>
        <taxon>Marchantiophyta</taxon>
        <taxon>Marchantiopsida</taxon>
        <taxon>Marchantiidae</taxon>
        <taxon>Marchantiales</taxon>
        <taxon>Marchantiaceae</taxon>
        <taxon>Marchantia</taxon>
    </lineage>
</organism>
<protein>
    <submittedName>
        <fullName evidence="1">Uncharacterized protein</fullName>
    </submittedName>
</protein>
<sequence length="110" mass="12422">MSCSFMRDIRTLYVLLSKDWRGCIGTSSVMKTRTGQRTRPLTFLRSLDLTPWASVRPDQGPSAKSLKCCRMQGRWGRCDRCHGKIEAGAEEHDAEGKPTLRWLVGHVIAT</sequence>
<accession>A0A2R6XCM1</accession>
<dbReference type="EMBL" id="KZ772695">
    <property type="protein sequence ID" value="PTQ43864.1"/>
    <property type="molecule type" value="Genomic_DNA"/>
</dbReference>
<keyword evidence="2" id="KW-1185">Reference proteome</keyword>
<evidence type="ECO:0000313" key="2">
    <source>
        <dbReference type="Proteomes" id="UP000244005"/>
    </source>
</evidence>
<evidence type="ECO:0000313" key="1">
    <source>
        <dbReference type="EMBL" id="PTQ43864.1"/>
    </source>
</evidence>
<dbReference type="Gramene" id="Mp2g11930.1">
    <property type="protein sequence ID" value="Mp2g11930.1.cds"/>
    <property type="gene ID" value="Mp2g11930"/>
</dbReference>
<proteinExistence type="predicted"/>